<organism evidence="3 4">
    <name type="scientific">Paraburkholderia bryophila</name>
    <dbReference type="NCBI Taxonomy" id="420952"/>
    <lineage>
        <taxon>Bacteria</taxon>
        <taxon>Pseudomonadati</taxon>
        <taxon>Pseudomonadota</taxon>
        <taxon>Betaproteobacteria</taxon>
        <taxon>Burkholderiales</taxon>
        <taxon>Burkholderiaceae</taxon>
        <taxon>Paraburkholderia</taxon>
    </lineage>
</organism>
<reference evidence="3 4" key="1">
    <citation type="submission" date="2018-06" db="EMBL/GenBank/DDBJ databases">
        <title>Genomic Encyclopedia of Type Strains, Phase III (KMG-III): the genomes of soil and plant-associated and newly described type strains.</title>
        <authorList>
            <person name="Whitman W."/>
        </authorList>
    </citation>
    <scope>NUCLEOTIDE SEQUENCE [LARGE SCALE GENOMIC DNA]</scope>
    <source>
        <strain evidence="3 4">LMG 23644</strain>
    </source>
</reference>
<dbReference type="Pfam" id="PF08668">
    <property type="entry name" value="HDOD"/>
    <property type="match status" value="1"/>
</dbReference>
<dbReference type="SUPFAM" id="SSF109604">
    <property type="entry name" value="HD-domain/PDEase-like"/>
    <property type="match status" value="1"/>
</dbReference>
<dbReference type="Pfam" id="PF00563">
    <property type="entry name" value="EAL"/>
    <property type="match status" value="1"/>
</dbReference>
<dbReference type="PIRSF" id="PIRSF003180">
    <property type="entry name" value="DiGMPpdiest_YuxH"/>
    <property type="match status" value="1"/>
</dbReference>
<name>A0A329C5R6_9BURK</name>
<dbReference type="InterPro" id="IPR014408">
    <property type="entry name" value="dGMP_Pdiesterase_EAL/HD-GYP"/>
</dbReference>
<sequence>MSTVSSVPTEIAVPRDTAVFVARQPIMDRGGRVVAYELLFRDGPTGAGRIDDDLRCTTAVVQRAVGSIGLERLVGNKAAFLNCPHDFLFSDYPNVLPASRFVLEILESVELTANLARRCSELRGAGFQIALDDVRGMTDEIRWFLPSVDIVKIDWPFVDRDALPELVAEFKRAGKVVLAEKVETVEDAELARELGCDLLQGYYFSKPQIFSGKRAMPPVKAILRVFDLVGSDAPLSSIARALKETPMLVAQLLRLANSSEQPNGKAERISSLKQALSIAGSRRLLHWCGLLLYANRDGLPIDDDPLVLLAQRRAHFMEKAIDLLPDASRPLLATAYLTGMLSLLHIAYHMELRNFVDELPVSDSIRGAILDGGGVLGELLLIAGHLERGEGEAAIAGLQRLAVSAEESRKMIEVY</sequence>
<protein>
    <submittedName>
        <fullName evidence="3">EAL and modified HD-GYP domain-containing signal transduction protein</fullName>
    </submittedName>
</protein>
<dbReference type="Gene3D" id="1.10.3210.10">
    <property type="entry name" value="Hypothetical protein af1432"/>
    <property type="match status" value="1"/>
</dbReference>
<evidence type="ECO:0000313" key="4">
    <source>
        <dbReference type="Proteomes" id="UP000248918"/>
    </source>
</evidence>
<dbReference type="EMBL" id="QLTK01000014">
    <property type="protein sequence ID" value="RAS26355.1"/>
    <property type="molecule type" value="Genomic_DNA"/>
</dbReference>
<feature type="domain" description="HDOD" evidence="2">
    <location>
        <begin position="215"/>
        <end position="407"/>
    </location>
</feature>
<dbReference type="Gene3D" id="3.20.20.450">
    <property type="entry name" value="EAL domain"/>
    <property type="match status" value="1"/>
</dbReference>
<dbReference type="SUPFAM" id="SSF141868">
    <property type="entry name" value="EAL domain-like"/>
    <property type="match status" value="1"/>
</dbReference>
<evidence type="ECO:0000259" key="2">
    <source>
        <dbReference type="PROSITE" id="PS51833"/>
    </source>
</evidence>
<dbReference type="Proteomes" id="UP000248918">
    <property type="component" value="Unassembled WGS sequence"/>
</dbReference>
<gene>
    <name evidence="3" type="ORF">BX591_11415</name>
</gene>
<dbReference type="InterPro" id="IPR035919">
    <property type="entry name" value="EAL_sf"/>
</dbReference>
<feature type="domain" description="EAL" evidence="1">
    <location>
        <begin position="1"/>
        <end position="221"/>
    </location>
</feature>
<dbReference type="InterPro" id="IPR001633">
    <property type="entry name" value="EAL_dom"/>
</dbReference>
<dbReference type="SMART" id="SM00052">
    <property type="entry name" value="EAL"/>
    <property type="match status" value="1"/>
</dbReference>
<dbReference type="GO" id="GO:0071111">
    <property type="term" value="F:cyclic-guanylate-specific phosphodiesterase activity"/>
    <property type="evidence" value="ECO:0007669"/>
    <property type="project" value="InterPro"/>
</dbReference>
<dbReference type="RefSeq" id="WP_167444588.1">
    <property type="nucleotide sequence ID" value="NZ_CADFFP010000017.1"/>
</dbReference>
<proteinExistence type="predicted"/>
<dbReference type="PANTHER" id="PTHR33121:SF76">
    <property type="entry name" value="SIGNALING PROTEIN"/>
    <property type="match status" value="1"/>
</dbReference>
<dbReference type="PROSITE" id="PS50883">
    <property type="entry name" value="EAL"/>
    <property type="match status" value="1"/>
</dbReference>
<dbReference type="InterPro" id="IPR050706">
    <property type="entry name" value="Cyclic-di-GMP_PDE-like"/>
</dbReference>
<accession>A0A329C5R6</accession>
<dbReference type="AlphaFoldDB" id="A0A329C5R6"/>
<comment type="caution">
    <text evidence="3">The sequence shown here is derived from an EMBL/GenBank/DDBJ whole genome shotgun (WGS) entry which is preliminary data.</text>
</comment>
<evidence type="ECO:0000313" key="3">
    <source>
        <dbReference type="EMBL" id="RAS26355.1"/>
    </source>
</evidence>
<dbReference type="CDD" id="cd01948">
    <property type="entry name" value="EAL"/>
    <property type="match status" value="1"/>
</dbReference>
<dbReference type="InterPro" id="IPR013976">
    <property type="entry name" value="HDOD"/>
</dbReference>
<dbReference type="PROSITE" id="PS51833">
    <property type="entry name" value="HDOD"/>
    <property type="match status" value="1"/>
</dbReference>
<evidence type="ECO:0000259" key="1">
    <source>
        <dbReference type="PROSITE" id="PS50883"/>
    </source>
</evidence>
<dbReference type="PANTHER" id="PTHR33121">
    <property type="entry name" value="CYCLIC DI-GMP PHOSPHODIESTERASE PDEF"/>
    <property type="match status" value="1"/>
</dbReference>